<dbReference type="InterPro" id="IPR011990">
    <property type="entry name" value="TPR-like_helical_dom_sf"/>
</dbReference>
<name>A0A5P1REV0_9GAMM</name>
<dbReference type="SMART" id="SM00028">
    <property type="entry name" value="TPR"/>
    <property type="match status" value="2"/>
</dbReference>
<evidence type="ECO:0000256" key="1">
    <source>
        <dbReference type="PROSITE-ProRule" id="PRU00339"/>
    </source>
</evidence>
<feature type="repeat" description="TPR" evidence="1">
    <location>
        <begin position="431"/>
        <end position="464"/>
    </location>
</feature>
<keyword evidence="2" id="KW-0812">Transmembrane</keyword>
<dbReference type="Gene3D" id="1.25.40.10">
    <property type="entry name" value="Tetratricopeptide repeat domain"/>
    <property type="match status" value="2"/>
</dbReference>
<dbReference type="InterPro" id="IPR019734">
    <property type="entry name" value="TPR_rpt"/>
</dbReference>
<dbReference type="SUPFAM" id="SSF48452">
    <property type="entry name" value="TPR-like"/>
    <property type="match status" value="1"/>
</dbReference>
<dbReference type="OrthoDB" id="5406098at2"/>
<dbReference type="EMBL" id="CP043869">
    <property type="protein sequence ID" value="QEQ98170.1"/>
    <property type="molecule type" value="Genomic_DNA"/>
</dbReference>
<organism evidence="3 4">
    <name type="scientific">Neptunomonas concharum</name>
    <dbReference type="NCBI Taxonomy" id="1031538"/>
    <lineage>
        <taxon>Bacteria</taxon>
        <taxon>Pseudomonadati</taxon>
        <taxon>Pseudomonadota</taxon>
        <taxon>Gammaproteobacteria</taxon>
        <taxon>Oceanospirillales</taxon>
        <taxon>Oceanospirillaceae</taxon>
        <taxon>Neptunomonas</taxon>
    </lineage>
</organism>
<accession>A0A5P1REV0</accession>
<dbReference type="AlphaFoldDB" id="A0A5P1REV0"/>
<evidence type="ECO:0000313" key="4">
    <source>
        <dbReference type="Proteomes" id="UP000324760"/>
    </source>
</evidence>
<evidence type="ECO:0000313" key="3">
    <source>
        <dbReference type="EMBL" id="QEQ98170.1"/>
    </source>
</evidence>
<dbReference type="Proteomes" id="UP000324760">
    <property type="component" value="Chromosome"/>
</dbReference>
<protein>
    <submittedName>
        <fullName evidence="3">Tetratricopeptide repeat protein</fullName>
    </submittedName>
</protein>
<dbReference type="KEGG" id="ncu:F0U83_16425"/>
<feature type="transmembrane region" description="Helical" evidence="2">
    <location>
        <begin position="63"/>
        <end position="82"/>
    </location>
</feature>
<keyword evidence="2" id="KW-1133">Transmembrane helix</keyword>
<sequence>MVVEFSPAGWGMCRGGLRAECSGTNRMSLVNDMLRDLDERQRTEGRAYTTVANKPKSHWPRTIIILLLLCVIAVLALNYWPLLHRYWANMTQEVAPKSQSTLVNQPNPIVAAPPEEVIDNARPETTPLNQIRVINWTQTTSQHGVLTLWLDQVKPFVVYGKTSTSLDIALEETQLSSGLPDNLAPLLSTVEIVPQADKSRFRMVASEPVNFLIELKQKPARLMIEVQTAPKRDVTRSIGETALAQEQAAKPIVDAPAIPEPSEAAKPAVSVTPQPTNASGVIGASTGAMQKSLKPQPTDAATVRQARRMLAKQEISQAQSLLRTFIERQPKSSWQSRYLLVQLLLATESYEEARTQLQPAPNNLSWALLRSRSHLQQGEATEAITLLRAFSEGVTRQDYLELLASAYQQTGQHDLAVQQYLSLLTLNAQEARWWVSMGVSLEHLGQQQKALEAYQSALAIPGQDRSLRQYAQSQIARLTQ</sequence>
<keyword evidence="4" id="KW-1185">Reference proteome</keyword>
<proteinExistence type="predicted"/>
<reference evidence="3 4" key="1">
    <citation type="journal article" date="2019" name="Biochem. Eng. J.">
        <title>Metabolic engineering of the marine bacteria Neptunomonas concharum for the production of acetoin and meso-2,3-butanediol from acetate.</title>
        <authorList>
            <person name="Li W."/>
            <person name="Pu N."/>
            <person name="Liu C.-X."/>
            <person name="Yuan Q.-P."/>
            <person name="Li Z.-J."/>
        </authorList>
    </citation>
    <scope>NUCLEOTIDE SEQUENCE [LARGE SCALE GENOMIC DNA]</scope>
    <source>
        <strain evidence="3 4">JCM17730</strain>
    </source>
</reference>
<gene>
    <name evidence="3" type="ORF">F0U83_16425</name>
</gene>
<dbReference type="Pfam" id="PF13432">
    <property type="entry name" value="TPR_16"/>
    <property type="match status" value="2"/>
</dbReference>
<evidence type="ECO:0000256" key="2">
    <source>
        <dbReference type="SAM" id="Phobius"/>
    </source>
</evidence>
<keyword evidence="1" id="KW-0802">TPR repeat</keyword>
<keyword evidence="2" id="KW-0472">Membrane</keyword>
<dbReference type="PROSITE" id="PS50005">
    <property type="entry name" value="TPR"/>
    <property type="match status" value="1"/>
</dbReference>